<accession>A0A564Y311</accession>
<evidence type="ECO:0000313" key="1">
    <source>
        <dbReference type="EMBL" id="VUZ41566.1"/>
    </source>
</evidence>
<dbReference type="AlphaFoldDB" id="A0A564Y311"/>
<name>A0A564Y311_HYMDI</name>
<reference evidence="1 2" key="1">
    <citation type="submission" date="2019-07" db="EMBL/GenBank/DDBJ databases">
        <authorList>
            <person name="Jastrzebski P J."/>
            <person name="Paukszto L."/>
            <person name="Jastrzebski P J."/>
        </authorList>
    </citation>
    <scope>NUCLEOTIDE SEQUENCE [LARGE SCALE GENOMIC DNA]</scope>
    <source>
        <strain evidence="1 2">WMS-il1</strain>
    </source>
</reference>
<proteinExistence type="predicted"/>
<dbReference type="Proteomes" id="UP000321570">
    <property type="component" value="Unassembled WGS sequence"/>
</dbReference>
<gene>
    <name evidence="1" type="ORF">WMSIL1_LOCUS2397</name>
</gene>
<evidence type="ECO:0000313" key="2">
    <source>
        <dbReference type="Proteomes" id="UP000321570"/>
    </source>
</evidence>
<dbReference type="EMBL" id="CABIJS010000066">
    <property type="protein sequence ID" value="VUZ41566.1"/>
    <property type="molecule type" value="Genomic_DNA"/>
</dbReference>
<organism evidence="1 2">
    <name type="scientific">Hymenolepis diminuta</name>
    <name type="common">Rat tapeworm</name>
    <dbReference type="NCBI Taxonomy" id="6216"/>
    <lineage>
        <taxon>Eukaryota</taxon>
        <taxon>Metazoa</taxon>
        <taxon>Spiralia</taxon>
        <taxon>Lophotrochozoa</taxon>
        <taxon>Platyhelminthes</taxon>
        <taxon>Cestoda</taxon>
        <taxon>Eucestoda</taxon>
        <taxon>Cyclophyllidea</taxon>
        <taxon>Hymenolepididae</taxon>
        <taxon>Hymenolepis</taxon>
    </lineage>
</organism>
<keyword evidence="2" id="KW-1185">Reference proteome</keyword>
<protein>
    <submittedName>
        <fullName evidence="1">Uncharacterized protein</fullName>
    </submittedName>
</protein>
<sequence length="59" mass="6865">MMAISRTWRMERKLDFAITNNSGQESLFPNSRTACDPRCSAATQKKRSRYYPSCTSRTR</sequence>